<reference evidence="2 3" key="1">
    <citation type="journal article" date="2022" name="bioRxiv">
        <title>Genomics of Preaxostyla Flagellates Illuminates Evolutionary Transitions and the Path Towards Mitochondrial Loss.</title>
        <authorList>
            <person name="Novak L.V.F."/>
            <person name="Treitli S.C."/>
            <person name="Pyrih J."/>
            <person name="Halakuc P."/>
            <person name="Pipaliya S.V."/>
            <person name="Vacek V."/>
            <person name="Brzon O."/>
            <person name="Soukal P."/>
            <person name="Eme L."/>
            <person name="Dacks J.B."/>
            <person name="Karnkowska A."/>
            <person name="Elias M."/>
            <person name="Hampl V."/>
        </authorList>
    </citation>
    <scope>NUCLEOTIDE SEQUENCE [LARGE SCALE GENOMIC DNA]</scope>
    <source>
        <strain evidence="2">NAU3</strain>
        <tissue evidence="2">Gut</tissue>
    </source>
</reference>
<organism evidence="2 3">
    <name type="scientific">Blattamonas nauphoetae</name>
    <dbReference type="NCBI Taxonomy" id="2049346"/>
    <lineage>
        <taxon>Eukaryota</taxon>
        <taxon>Metamonada</taxon>
        <taxon>Preaxostyla</taxon>
        <taxon>Oxymonadida</taxon>
        <taxon>Blattamonas</taxon>
    </lineage>
</organism>
<dbReference type="InterPro" id="IPR029058">
    <property type="entry name" value="AB_hydrolase_fold"/>
</dbReference>
<evidence type="ECO:0000259" key="1">
    <source>
        <dbReference type="Pfam" id="PF00561"/>
    </source>
</evidence>
<dbReference type="Proteomes" id="UP001281761">
    <property type="component" value="Unassembled WGS sequence"/>
</dbReference>
<dbReference type="InterPro" id="IPR050471">
    <property type="entry name" value="AB_hydrolase"/>
</dbReference>
<feature type="domain" description="AB hydrolase-1" evidence="1">
    <location>
        <begin position="71"/>
        <end position="188"/>
    </location>
</feature>
<gene>
    <name evidence="2" type="ORF">BLNAU_5598</name>
</gene>
<dbReference type="Pfam" id="PF00561">
    <property type="entry name" value="Abhydrolase_1"/>
    <property type="match status" value="1"/>
</dbReference>
<protein>
    <submittedName>
        <fullName evidence="2">Alpha/beta hydrolase</fullName>
    </submittedName>
</protein>
<dbReference type="SUPFAM" id="SSF53474">
    <property type="entry name" value="alpha/beta-Hydrolases"/>
    <property type="match status" value="1"/>
</dbReference>
<sequence length="329" mass="36498">MESHVISGQIDPRDVPVKSTNPLVRRSLKLGAEARLADLQQSHLHLHGFYTTSEENFALYYETYGTGPTKILLVPGWGGHMDDYRHLLISLLDNDDFEICIFDHRGIGFSESSARFFSIQLFATDALGLLDHLGWDRVCLYGESMGGMVALQMYENEPQRFESAVFAATTRGPYFPTPAAAVTMLQSAPAKNRTEQLLLTRPILFSKAYLESQINDEGMTGKEFLDQSLCYLPFSDGEMRTTTVIGQSVACLQHLIPIFPLQAAKAISPHVMVIHGTADTMITYRHGKRLARTLNCPLVTLEGVGHSVHLERTAEVSAILTDFFSPDGS</sequence>
<comment type="caution">
    <text evidence="2">The sequence shown here is derived from an EMBL/GenBank/DDBJ whole genome shotgun (WGS) entry which is preliminary data.</text>
</comment>
<dbReference type="EMBL" id="JARBJD010000029">
    <property type="protein sequence ID" value="KAK2959549.1"/>
    <property type="molecule type" value="Genomic_DNA"/>
</dbReference>
<name>A0ABQ9Y797_9EUKA</name>
<dbReference type="Gene3D" id="3.40.50.1820">
    <property type="entry name" value="alpha/beta hydrolase"/>
    <property type="match status" value="1"/>
</dbReference>
<keyword evidence="3" id="KW-1185">Reference proteome</keyword>
<proteinExistence type="predicted"/>
<dbReference type="PRINTS" id="PR00111">
    <property type="entry name" value="ABHYDROLASE"/>
</dbReference>
<dbReference type="InterPro" id="IPR000073">
    <property type="entry name" value="AB_hydrolase_1"/>
</dbReference>
<evidence type="ECO:0000313" key="2">
    <source>
        <dbReference type="EMBL" id="KAK2959549.1"/>
    </source>
</evidence>
<dbReference type="PANTHER" id="PTHR43433">
    <property type="entry name" value="HYDROLASE, ALPHA/BETA FOLD FAMILY PROTEIN"/>
    <property type="match status" value="1"/>
</dbReference>
<accession>A0ABQ9Y797</accession>
<evidence type="ECO:0000313" key="3">
    <source>
        <dbReference type="Proteomes" id="UP001281761"/>
    </source>
</evidence>
<keyword evidence="2" id="KW-0378">Hydrolase</keyword>
<dbReference type="GO" id="GO:0016787">
    <property type="term" value="F:hydrolase activity"/>
    <property type="evidence" value="ECO:0007669"/>
    <property type="project" value="UniProtKB-KW"/>
</dbReference>
<dbReference type="PANTHER" id="PTHR43433:SF5">
    <property type="entry name" value="AB HYDROLASE-1 DOMAIN-CONTAINING PROTEIN"/>
    <property type="match status" value="1"/>
</dbReference>